<dbReference type="Proteomes" id="UP000613011">
    <property type="component" value="Unassembled WGS sequence"/>
</dbReference>
<comment type="caution">
    <text evidence="3">The sequence shown here is derived from an EMBL/GenBank/DDBJ whole genome shotgun (WGS) entry which is preliminary data.</text>
</comment>
<organism evidence="3 4">
    <name type="scientific">Ramlibacter aurantiacus</name>
    <dbReference type="NCBI Taxonomy" id="2801330"/>
    <lineage>
        <taxon>Bacteria</taxon>
        <taxon>Pseudomonadati</taxon>
        <taxon>Pseudomonadota</taxon>
        <taxon>Betaproteobacteria</taxon>
        <taxon>Burkholderiales</taxon>
        <taxon>Comamonadaceae</taxon>
        <taxon>Ramlibacter</taxon>
    </lineage>
</organism>
<dbReference type="EMBL" id="JAEQNA010000003">
    <property type="protein sequence ID" value="MBL0420807.1"/>
    <property type="molecule type" value="Genomic_DNA"/>
</dbReference>
<feature type="compositionally biased region" description="Basic and acidic residues" evidence="2">
    <location>
        <begin position="334"/>
        <end position="344"/>
    </location>
</feature>
<feature type="compositionally biased region" description="Basic and acidic residues" evidence="2">
    <location>
        <begin position="361"/>
        <end position="375"/>
    </location>
</feature>
<reference evidence="3" key="1">
    <citation type="submission" date="2021-01" db="EMBL/GenBank/DDBJ databases">
        <title>Ramlibacter sp. strain AW1 16S ribosomal RNA gene Genome sequencing and assembly.</title>
        <authorList>
            <person name="Kang M."/>
        </authorList>
    </citation>
    <scope>NUCLEOTIDE SEQUENCE</scope>
    <source>
        <strain evidence="3">AW1</strain>
    </source>
</reference>
<evidence type="ECO:0000313" key="3">
    <source>
        <dbReference type="EMBL" id="MBL0420807.1"/>
    </source>
</evidence>
<evidence type="ECO:0000256" key="1">
    <source>
        <dbReference type="SAM" id="Coils"/>
    </source>
</evidence>
<keyword evidence="1" id="KW-0175">Coiled coil</keyword>
<dbReference type="RefSeq" id="WP_201683883.1">
    <property type="nucleotide sequence ID" value="NZ_JAEQNA010000003.1"/>
</dbReference>
<sequence>MSLKNRLSDELGDWFDRHPVRTEQDRIDLAQLRNLDLEELTGKPDLEFHRMLGAGLRRLEAIERQARQAAQSVGQGDRSPAFSDEQHFRLYAQGTLLQLLDQPVASTAPARSCGARLARLRIEVNDRLAVKSAKADGRWLSPHEVLDAAYAALGAVRPGSVRLVPSPLKIRRDRFDALMTRVLGEWGSWLPHFLAADTVSTLWKQDTRQLASLPREVFEQTVEDLSREVDRADAKARELAAEICRLVAGGQFVDYEDQVEFRLFALGVMLAKVDGLPLAERRQALSRFRTSIRLCEGRRGTPPDPRTVLAYAAQAMQAHALPASPARSPGPGRSEARRATRASESRALAAPALETIAEELSDSRRRLSDSERTESEPGSAWLDRVARQLEFMTPSKSPQSHRGTPGEGPTD</sequence>
<gene>
    <name evidence="3" type="ORF">JI739_10670</name>
</gene>
<dbReference type="AlphaFoldDB" id="A0A936ZH38"/>
<protein>
    <submittedName>
        <fullName evidence="3">Uncharacterized protein</fullName>
    </submittedName>
</protein>
<evidence type="ECO:0000256" key="2">
    <source>
        <dbReference type="SAM" id="MobiDB-lite"/>
    </source>
</evidence>
<name>A0A936ZH38_9BURK</name>
<keyword evidence="4" id="KW-1185">Reference proteome</keyword>
<accession>A0A936ZH38</accession>
<feature type="region of interest" description="Disordered" evidence="2">
    <location>
        <begin position="320"/>
        <end position="411"/>
    </location>
</feature>
<evidence type="ECO:0000313" key="4">
    <source>
        <dbReference type="Proteomes" id="UP000613011"/>
    </source>
</evidence>
<feature type="coiled-coil region" evidence="1">
    <location>
        <begin position="215"/>
        <end position="242"/>
    </location>
</feature>
<proteinExistence type="predicted"/>